<feature type="transmembrane region" description="Helical" evidence="1">
    <location>
        <begin position="28"/>
        <end position="49"/>
    </location>
</feature>
<reference evidence="2" key="1">
    <citation type="submission" date="2022-07" db="EMBL/GenBank/DDBJ databases">
        <title>Chromosome-level genome of Muraenolepis orangiensis.</title>
        <authorList>
            <person name="Kim J."/>
        </authorList>
    </citation>
    <scope>NUCLEOTIDE SEQUENCE</scope>
    <source>
        <strain evidence="2">KU_S4_2022</strain>
        <tissue evidence="2">Muscle</tissue>
    </source>
</reference>
<keyword evidence="3" id="KW-1185">Reference proteome</keyword>
<sequence length="106" mass="11575">MASPRLETFCCPNRDGATDLVVSFQPTLFNALSVGSAGLSILLAVLQILPKRKGYRRLGQYHIPKPASSSRILFIISVCDLLGCVGKPPPPPPHGYRFSLRILDQN</sequence>
<dbReference type="PRINTS" id="PR00965">
    <property type="entry name" value="OCULARALBNSM"/>
</dbReference>
<evidence type="ECO:0000313" key="2">
    <source>
        <dbReference type="EMBL" id="KAJ3592408.1"/>
    </source>
</evidence>
<accession>A0A9Q0IC24</accession>
<dbReference type="GO" id="GO:0050848">
    <property type="term" value="P:regulation of calcium-mediated signaling"/>
    <property type="evidence" value="ECO:0007669"/>
    <property type="project" value="TreeGrafter"/>
</dbReference>
<evidence type="ECO:0000256" key="1">
    <source>
        <dbReference type="SAM" id="Phobius"/>
    </source>
</evidence>
<dbReference type="GO" id="GO:0035643">
    <property type="term" value="F:L-DOPA receptor activity"/>
    <property type="evidence" value="ECO:0007669"/>
    <property type="project" value="TreeGrafter"/>
</dbReference>
<dbReference type="GO" id="GO:0072545">
    <property type="term" value="F:L-tyrosine binding"/>
    <property type="evidence" value="ECO:0007669"/>
    <property type="project" value="InterPro"/>
</dbReference>
<dbReference type="AlphaFoldDB" id="A0A9Q0IC24"/>
<dbReference type="InterPro" id="IPR001414">
    <property type="entry name" value="GPR143"/>
</dbReference>
<evidence type="ECO:0000313" key="3">
    <source>
        <dbReference type="Proteomes" id="UP001148018"/>
    </source>
</evidence>
<dbReference type="GO" id="GO:0033162">
    <property type="term" value="C:melanosome membrane"/>
    <property type="evidence" value="ECO:0007669"/>
    <property type="project" value="TreeGrafter"/>
</dbReference>
<dbReference type="GO" id="GO:0072544">
    <property type="term" value="F:L-DOPA binding"/>
    <property type="evidence" value="ECO:0007669"/>
    <property type="project" value="InterPro"/>
</dbReference>
<dbReference type="PANTHER" id="PTHR15177:SF2">
    <property type="entry name" value="G-PROTEIN COUPLED RECEPTOR 143"/>
    <property type="match status" value="1"/>
</dbReference>
<comment type="caution">
    <text evidence="2">The sequence shown here is derived from an EMBL/GenBank/DDBJ whole genome shotgun (WGS) entry which is preliminary data.</text>
</comment>
<keyword evidence="1" id="KW-0812">Transmembrane</keyword>
<dbReference type="Pfam" id="PF02101">
    <property type="entry name" value="Ocular_alb"/>
    <property type="match status" value="1"/>
</dbReference>
<dbReference type="GO" id="GO:0032438">
    <property type="term" value="P:melanosome organization"/>
    <property type="evidence" value="ECO:0007669"/>
    <property type="project" value="TreeGrafter"/>
</dbReference>
<dbReference type="Proteomes" id="UP001148018">
    <property type="component" value="Unassembled WGS sequence"/>
</dbReference>
<keyword evidence="1" id="KW-0472">Membrane</keyword>
<dbReference type="PANTHER" id="PTHR15177">
    <property type="entry name" value="G-PROTEIN COUPLED RECEPTOR 143"/>
    <property type="match status" value="1"/>
</dbReference>
<dbReference type="EMBL" id="JANIIK010000113">
    <property type="protein sequence ID" value="KAJ3592408.1"/>
    <property type="molecule type" value="Genomic_DNA"/>
</dbReference>
<organism evidence="2 3">
    <name type="scientific">Muraenolepis orangiensis</name>
    <name type="common">Patagonian moray cod</name>
    <dbReference type="NCBI Taxonomy" id="630683"/>
    <lineage>
        <taxon>Eukaryota</taxon>
        <taxon>Metazoa</taxon>
        <taxon>Chordata</taxon>
        <taxon>Craniata</taxon>
        <taxon>Vertebrata</taxon>
        <taxon>Euteleostomi</taxon>
        <taxon>Actinopterygii</taxon>
        <taxon>Neopterygii</taxon>
        <taxon>Teleostei</taxon>
        <taxon>Neoteleostei</taxon>
        <taxon>Acanthomorphata</taxon>
        <taxon>Zeiogadaria</taxon>
        <taxon>Gadariae</taxon>
        <taxon>Gadiformes</taxon>
        <taxon>Muraenolepidoidei</taxon>
        <taxon>Muraenolepididae</taxon>
        <taxon>Muraenolepis</taxon>
    </lineage>
</organism>
<protein>
    <submittedName>
        <fullName evidence="2">Uncharacterized protein</fullName>
    </submittedName>
</protein>
<dbReference type="GO" id="GO:0035240">
    <property type="term" value="F:dopamine binding"/>
    <property type="evidence" value="ECO:0007669"/>
    <property type="project" value="InterPro"/>
</dbReference>
<gene>
    <name evidence="2" type="ORF">NHX12_007535</name>
</gene>
<dbReference type="OrthoDB" id="10069455at2759"/>
<proteinExistence type="predicted"/>
<name>A0A9Q0IC24_9TELE</name>
<dbReference type="GO" id="GO:0005886">
    <property type="term" value="C:plasma membrane"/>
    <property type="evidence" value="ECO:0007669"/>
    <property type="project" value="TreeGrafter"/>
</dbReference>
<keyword evidence="1" id="KW-1133">Transmembrane helix</keyword>